<feature type="binding site" evidence="5">
    <location>
        <position position="31"/>
    </location>
    <ligand>
        <name>AMP</name>
        <dbReference type="ChEBI" id="CHEBI:456215"/>
    </ligand>
</feature>
<proteinExistence type="inferred from homology"/>
<keyword evidence="1 5" id="KW-0808">Transferase</keyword>
<dbReference type="InterPro" id="IPR000850">
    <property type="entry name" value="Adenylat/UMP-CMP_kin"/>
</dbReference>
<feature type="binding site" evidence="5">
    <location>
        <begin position="10"/>
        <end position="15"/>
    </location>
    <ligand>
        <name>ATP</name>
        <dbReference type="ChEBI" id="CHEBI:30616"/>
    </ligand>
</feature>
<comment type="caution">
    <text evidence="8">The sequence shown here is derived from an EMBL/GenBank/DDBJ whole genome shotgun (WGS) entry which is preliminary data.</text>
</comment>
<feature type="binding site" evidence="5">
    <location>
        <position position="92"/>
    </location>
    <ligand>
        <name>AMP</name>
        <dbReference type="ChEBI" id="CHEBI:456215"/>
    </ligand>
</feature>
<dbReference type="EC" id="2.7.4.3" evidence="5 7"/>
<comment type="subunit">
    <text evidence="5 7">Monomer.</text>
</comment>
<evidence type="ECO:0000313" key="9">
    <source>
        <dbReference type="Proteomes" id="UP000240811"/>
    </source>
</evidence>
<accession>A0A2T4VY50</accession>
<comment type="similarity">
    <text evidence="5 6">Belongs to the adenylate kinase family.</text>
</comment>
<feature type="binding site" evidence="5">
    <location>
        <begin position="57"/>
        <end position="59"/>
    </location>
    <ligand>
        <name>AMP</name>
        <dbReference type="ChEBI" id="CHEBI:456215"/>
    </ligand>
</feature>
<feature type="binding site" evidence="5">
    <location>
        <position position="139"/>
    </location>
    <ligand>
        <name>AMP</name>
        <dbReference type="ChEBI" id="CHEBI:456215"/>
    </ligand>
</feature>
<dbReference type="InterPro" id="IPR006259">
    <property type="entry name" value="Adenyl_kin_sub"/>
</dbReference>
<comment type="function">
    <text evidence="5">Catalyzes the reversible transfer of the terminal phosphate group between ATP and AMP. Plays an important role in cellular energy homeostasis and in adenine nucleotide metabolism.</text>
</comment>
<evidence type="ECO:0000256" key="3">
    <source>
        <dbReference type="ARBA" id="ARBA00022741"/>
    </source>
</evidence>
<dbReference type="HAMAP" id="MF_00235">
    <property type="entry name" value="Adenylate_kinase_Adk"/>
    <property type="match status" value="1"/>
</dbReference>
<comment type="subcellular location">
    <subcellularLocation>
        <location evidence="5 7">Cytoplasm</location>
    </subcellularLocation>
</comment>
<dbReference type="GO" id="GO:0004017">
    <property type="term" value="F:AMP kinase activity"/>
    <property type="evidence" value="ECO:0007669"/>
    <property type="project" value="UniProtKB-UniRule"/>
</dbReference>
<evidence type="ECO:0000256" key="4">
    <source>
        <dbReference type="ARBA" id="ARBA00022777"/>
    </source>
</evidence>
<dbReference type="PANTHER" id="PTHR23359">
    <property type="entry name" value="NUCLEOTIDE KINASE"/>
    <property type="match status" value="1"/>
</dbReference>
<feature type="binding site" evidence="5">
    <location>
        <position position="127"/>
    </location>
    <ligand>
        <name>ATP</name>
        <dbReference type="ChEBI" id="CHEBI:30616"/>
    </ligand>
</feature>
<dbReference type="PRINTS" id="PR00094">
    <property type="entry name" value="ADENYLTKNASE"/>
</dbReference>
<evidence type="ECO:0000256" key="6">
    <source>
        <dbReference type="RuleBase" id="RU003330"/>
    </source>
</evidence>
<feature type="binding site" evidence="5">
    <location>
        <position position="36"/>
    </location>
    <ligand>
        <name>AMP</name>
        <dbReference type="ChEBI" id="CHEBI:456215"/>
    </ligand>
</feature>
<dbReference type="InterPro" id="IPR027417">
    <property type="entry name" value="P-loop_NTPase"/>
</dbReference>
<feature type="binding site" evidence="5">
    <location>
        <begin position="85"/>
        <end position="88"/>
    </location>
    <ligand>
        <name>AMP</name>
        <dbReference type="ChEBI" id="CHEBI:456215"/>
    </ligand>
</feature>
<sequence length="201" mass="22176">MRVVFLGPPGAGKGTQACILSKKLGVPQLSTGDIFRDEVVKCTDIGIQIKDIIDSGRLVSNNVVNQVVYNRIRCSDCVSGFVLDGYPRTIGQAMSLQVSLAEMKCNIDAVIELVVDDDAMFRRIEDRVTKAVSADKSVRSDDKYDVFLRRIKDYRTVSIPITDYYKSNGLLYTVDGMLDVGLVSKHIDSIIASVRKKCCNG</sequence>
<keyword evidence="4 5" id="KW-0418">Kinase</keyword>
<comment type="catalytic activity">
    <reaction evidence="5 7">
        <text>AMP + ATP = 2 ADP</text>
        <dbReference type="Rhea" id="RHEA:12973"/>
        <dbReference type="ChEBI" id="CHEBI:30616"/>
        <dbReference type="ChEBI" id="CHEBI:456215"/>
        <dbReference type="ChEBI" id="CHEBI:456216"/>
        <dbReference type="EC" id="2.7.4.3"/>
    </reaction>
</comment>
<dbReference type="PROSITE" id="PS00113">
    <property type="entry name" value="ADENYLATE_KINASE"/>
    <property type="match status" value="1"/>
</dbReference>
<dbReference type="InterPro" id="IPR033690">
    <property type="entry name" value="Adenylat_kinase_CS"/>
</dbReference>
<dbReference type="GO" id="GO:0005524">
    <property type="term" value="F:ATP binding"/>
    <property type="evidence" value="ECO:0007669"/>
    <property type="project" value="UniProtKB-UniRule"/>
</dbReference>
<keyword evidence="2 5" id="KW-0545">Nucleotide biosynthesis</keyword>
<comment type="caution">
    <text evidence="5">Lacks conserved residue(s) required for the propagation of feature annotation.</text>
</comment>
<protein>
    <recommendedName>
        <fullName evidence="5 7">Adenylate kinase</fullName>
        <shortName evidence="5">AK</shortName>
        <ecNumber evidence="5 7">2.7.4.3</ecNumber>
    </recommendedName>
    <alternativeName>
        <fullName evidence="5">ATP-AMP transphosphorylase</fullName>
    </alternativeName>
    <alternativeName>
        <fullName evidence="5">ATP:AMP phosphotransferase</fullName>
    </alternativeName>
    <alternativeName>
        <fullName evidence="5">Adenylate monophosphate kinase</fullName>
    </alternativeName>
</protein>
<feature type="binding site" evidence="5">
    <location>
        <position position="150"/>
    </location>
    <ligand>
        <name>AMP</name>
        <dbReference type="ChEBI" id="CHEBI:456215"/>
    </ligand>
</feature>
<evidence type="ECO:0000313" key="8">
    <source>
        <dbReference type="EMBL" id="PTL86700.1"/>
    </source>
</evidence>
<feature type="region of interest" description="NMP" evidence="5">
    <location>
        <begin position="30"/>
        <end position="59"/>
    </location>
</feature>
<organism evidence="8 9">
    <name type="scientific">Candidatus Liberibacter europaeus</name>
    <dbReference type="NCBI Taxonomy" id="744859"/>
    <lineage>
        <taxon>Bacteria</taxon>
        <taxon>Pseudomonadati</taxon>
        <taxon>Pseudomonadota</taxon>
        <taxon>Alphaproteobacteria</taxon>
        <taxon>Hyphomicrobiales</taxon>
        <taxon>Rhizobiaceae</taxon>
        <taxon>Liberibacter</taxon>
    </lineage>
</organism>
<keyword evidence="5 7" id="KW-0067">ATP-binding</keyword>
<keyword evidence="5" id="KW-0963">Cytoplasm</keyword>
<dbReference type="SUPFAM" id="SSF52540">
    <property type="entry name" value="P-loop containing nucleoside triphosphate hydrolases"/>
    <property type="match status" value="1"/>
</dbReference>
<evidence type="ECO:0000256" key="1">
    <source>
        <dbReference type="ARBA" id="ARBA00022679"/>
    </source>
</evidence>
<reference evidence="9" key="1">
    <citation type="submission" date="2018-02" db="EMBL/GenBank/DDBJ databases">
        <title>Genome sequence of Candidatus Liberibacter europaeus.</title>
        <authorList>
            <person name="Frampton R.A."/>
            <person name="Thompson S.M."/>
            <person name="David C."/>
            <person name="Addison S.M."/>
            <person name="Smith G.R."/>
        </authorList>
    </citation>
    <scope>NUCLEOTIDE SEQUENCE [LARGE SCALE GENOMIC DNA]</scope>
</reference>
<dbReference type="NCBIfam" id="TIGR01351">
    <property type="entry name" value="adk"/>
    <property type="match status" value="1"/>
</dbReference>
<evidence type="ECO:0000256" key="2">
    <source>
        <dbReference type="ARBA" id="ARBA00022727"/>
    </source>
</evidence>
<dbReference type="CDD" id="cd01428">
    <property type="entry name" value="ADK"/>
    <property type="match status" value="1"/>
</dbReference>
<evidence type="ECO:0000256" key="5">
    <source>
        <dbReference type="HAMAP-Rule" id="MF_00235"/>
    </source>
</evidence>
<dbReference type="GO" id="GO:0005737">
    <property type="term" value="C:cytoplasm"/>
    <property type="evidence" value="ECO:0007669"/>
    <property type="project" value="UniProtKB-SubCell"/>
</dbReference>
<comment type="domain">
    <text evidence="5">Consists of three domains, a large central CORE domain and two small peripheral domains, NMPbind and LID, which undergo movements during catalysis. The LID domain closes over the site of phosphoryl transfer upon ATP binding. Assembling and dissambling the active center during each catalytic cycle provides an effective means to prevent ATP hydrolysis.</text>
</comment>
<dbReference type="AlphaFoldDB" id="A0A2T4VY50"/>
<keyword evidence="3 5" id="KW-0547">Nucleotide-binding</keyword>
<dbReference type="Pfam" id="PF00406">
    <property type="entry name" value="ADK"/>
    <property type="match status" value="1"/>
</dbReference>
<name>A0A2T4VY50_9HYPH</name>
<dbReference type="GO" id="GO:0044209">
    <property type="term" value="P:AMP salvage"/>
    <property type="evidence" value="ECO:0007669"/>
    <property type="project" value="UniProtKB-UniRule"/>
</dbReference>
<evidence type="ECO:0000256" key="7">
    <source>
        <dbReference type="RuleBase" id="RU003331"/>
    </source>
</evidence>
<dbReference type="Gene3D" id="3.40.50.300">
    <property type="entry name" value="P-loop containing nucleotide triphosphate hydrolases"/>
    <property type="match status" value="1"/>
</dbReference>
<dbReference type="UniPathway" id="UPA00588">
    <property type="reaction ID" value="UER00649"/>
</dbReference>
<dbReference type="NCBIfam" id="NF001381">
    <property type="entry name" value="PRK00279.1-3"/>
    <property type="match status" value="1"/>
</dbReference>
<dbReference type="EMBL" id="PSQJ01000002">
    <property type="protein sequence ID" value="PTL86700.1"/>
    <property type="molecule type" value="Genomic_DNA"/>
</dbReference>
<gene>
    <name evidence="5" type="primary">adk</name>
    <name evidence="8" type="ORF">C4617_02475</name>
</gene>
<feature type="binding site" evidence="5">
    <location>
        <position position="178"/>
    </location>
    <ligand>
        <name>ATP</name>
        <dbReference type="ChEBI" id="CHEBI:30616"/>
    </ligand>
</feature>
<comment type="pathway">
    <text evidence="5">Purine metabolism; AMP biosynthesis via salvage pathway; AMP from ADP: step 1/1.</text>
</comment>
<dbReference type="Proteomes" id="UP000240811">
    <property type="component" value="Unassembled WGS sequence"/>
</dbReference>